<dbReference type="RefSeq" id="WP_169269001.1">
    <property type="nucleotide sequence ID" value="NZ_QMEC01000325.1"/>
</dbReference>
<feature type="domain" description="AMP-dependent synthetase/ligase" evidence="1">
    <location>
        <begin position="189"/>
        <end position="405"/>
    </location>
</feature>
<dbReference type="InterPro" id="IPR000873">
    <property type="entry name" value="AMP-dep_synth/lig_dom"/>
</dbReference>
<feature type="non-terminal residue" evidence="3">
    <location>
        <position position="1"/>
    </location>
</feature>
<dbReference type="Gene3D" id="3.30.559.30">
    <property type="entry name" value="Nonribosomal peptide synthetase, condensation domain"/>
    <property type="match status" value="1"/>
</dbReference>
<feature type="non-terminal residue" evidence="3">
    <location>
        <position position="406"/>
    </location>
</feature>
<sequence length="406" mass="44974">RDRLEVEGLIGFFVNTLVLRTHLGGDPSFEDVLSRVREVALGAYTHQDLPFEQLLEALQPTRSLSYTSLFQVMFAFDEKSVPSVELPELTVSSYAVEIGTAKFDLTLSMENTADGLVGAWGYNVDLFDETTISRMAGHFQMLLEGIVANPQQKVSSLPLLTIQERHQLLIEWNNATKEYPQDKCIHQLFEEQVERSPDAEAVVFVDTRSAASRRVDKQLTYRELNQRANQLAHHLKTLGVEPEVLVGICFERSLEMVVGLLGILKAGGAYLPLDPALPKESLAFRLQDAQVPILLTQKGLLLREDAQVQTVLYLDADWELIAQESSANPKTELIPENLAYVLYTSGSTGQPKGVAIEHRQILNYLHAILDKLQLPTGASFANVSTFAADLGNTVIFPALCTGGCLH</sequence>
<dbReference type="PROSITE" id="PS00455">
    <property type="entry name" value="AMP_BINDING"/>
    <property type="match status" value="1"/>
</dbReference>
<evidence type="ECO:0000259" key="2">
    <source>
        <dbReference type="Pfam" id="PF00668"/>
    </source>
</evidence>
<feature type="domain" description="Condensation" evidence="2">
    <location>
        <begin position="5"/>
        <end position="169"/>
    </location>
</feature>
<accession>A0ABX1MFM4</accession>
<dbReference type="InterPro" id="IPR001242">
    <property type="entry name" value="Condensation_dom"/>
</dbReference>
<evidence type="ECO:0000313" key="4">
    <source>
        <dbReference type="Proteomes" id="UP000762253"/>
    </source>
</evidence>
<organism evidence="3 4">
    <name type="scientific">Brasilonema octagenarum UFV-OR1</name>
    <dbReference type="NCBI Taxonomy" id="417115"/>
    <lineage>
        <taxon>Bacteria</taxon>
        <taxon>Bacillati</taxon>
        <taxon>Cyanobacteriota</taxon>
        <taxon>Cyanophyceae</taxon>
        <taxon>Nostocales</taxon>
        <taxon>Scytonemataceae</taxon>
        <taxon>Brasilonema</taxon>
        <taxon>Octagenarum group</taxon>
    </lineage>
</organism>
<dbReference type="SUPFAM" id="SSF56801">
    <property type="entry name" value="Acetyl-CoA synthetase-like"/>
    <property type="match status" value="1"/>
</dbReference>
<dbReference type="EMBL" id="QMEC01000325">
    <property type="protein sequence ID" value="NMF67477.1"/>
    <property type="molecule type" value="Genomic_DNA"/>
</dbReference>
<evidence type="ECO:0000313" key="3">
    <source>
        <dbReference type="EMBL" id="NMF67477.1"/>
    </source>
</evidence>
<reference evidence="3 4" key="1">
    <citation type="submission" date="2018-06" db="EMBL/GenBank/DDBJ databases">
        <title>Comparative genomics of Brasilonema spp. strains.</title>
        <authorList>
            <person name="Alvarenga D.O."/>
            <person name="Fiore M.F."/>
            <person name="Varani A.M."/>
        </authorList>
    </citation>
    <scope>NUCLEOTIDE SEQUENCE [LARGE SCALE GENOMIC DNA]</scope>
    <source>
        <strain evidence="3 4">UFV-OR1</strain>
    </source>
</reference>
<dbReference type="InterPro" id="IPR023213">
    <property type="entry name" value="CAT-like_dom_sf"/>
</dbReference>
<dbReference type="InterPro" id="IPR020845">
    <property type="entry name" value="AMP-binding_CS"/>
</dbReference>
<dbReference type="PANTHER" id="PTHR45527:SF14">
    <property type="entry name" value="PLIPASTATIN SYNTHASE SUBUNIT B"/>
    <property type="match status" value="1"/>
</dbReference>
<dbReference type="InterPro" id="IPR020459">
    <property type="entry name" value="AMP-binding"/>
</dbReference>
<dbReference type="Pfam" id="PF00501">
    <property type="entry name" value="AMP-binding"/>
    <property type="match status" value="1"/>
</dbReference>
<dbReference type="PRINTS" id="PR00154">
    <property type="entry name" value="AMPBINDING"/>
</dbReference>
<comment type="caution">
    <text evidence="3">The sequence shown here is derived from an EMBL/GenBank/DDBJ whole genome shotgun (WGS) entry which is preliminary data.</text>
</comment>
<name>A0ABX1MFM4_9CYAN</name>
<dbReference type="PANTHER" id="PTHR45527">
    <property type="entry name" value="NONRIBOSOMAL PEPTIDE SYNTHETASE"/>
    <property type="match status" value="1"/>
</dbReference>
<dbReference type="Proteomes" id="UP000762253">
    <property type="component" value="Unassembled WGS sequence"/>
</dbReference>
<keyword evidence="4" id="KW-1185">Reference proteome</keyword>
<dbReference type="Gene3D" id="3.40.50.980">
    <property type="match status" value="2"/>
</dbReference>
<gene>
    <name evidence="3" type="ORF">DP115_34045</name>
</gene>
<proteinExistence type="predicted"/>
<evidence type="ECO:0000259" key="1">
    <source>
        <dbReference type="Pfam" id="PF00501"/>
    </source>
</evidence>
<dbReference type="Gene3D" id="3.30.559.10">
    <property type="entry name" value="Chloramphenicol acetyltransferase-like domain"/>
    <property type="match status" value="1"/>
</dbReference>
<dbReference type="SUPFAM" id="SSF52777">
    <property type="entry name" value="CoA-dependent acyltransferases"/>
    <property type="match status" value="1"/>
</dbReference>
<dbReference type="Pfam" id="PF00668">
    <property type="entry name" value="Condensation"/>
    <property type="match status" value="1"/>
</dbReference>
<protein>
    <submittedName>
        <fullName evidence="3">Non-ribosomal peptide synthetase</fullName>
    </submittedName>
</protein>